<proteinExistence type="predicted"/>
<dbReference type="Pfam" id="PF03861">
    <property type="entry name" value="ANTAR"/>
    <property type="match status" value="1"/>
</dbReference>
<sequence length="213" mass="23244">MTQENAKKPVQLLVVDDDALALSALSLILHNSNFAVIEAHSGHEALLVAQQTPCDLALLDMHMPDMNGLELAKQLDAAAGLPCMFISGSSEAELVQQAADFGAVGYIVKPYDIQQIAPAVLAGLARANEIKRLRRKEIDLTTALNAARETSIAVGLLMGKFNVDRDTSFEMLRKYSRSHRAKIHEVASELIQASELFSAFSTMFAEQQQAHKK</sequence>
<dbReference type="InterPro" id="IPR005561">
    <property type="entry name" value="ANTAR"/>
</dbReference>
<dbReference type="AlphaFoldDB" id="A0A941IDW4"/>
<accession>A0A941IDW4</accession>
<evidence type="ECO:0000256" key="2">
    <source>
        <dbReference type="PROSITE-ProRule" id="PRU00169"/>
    </source>
</evidence>
<reference evidence="5" key="1">
    <citation type="submission" date="2021-04" db="EMBL/GenBank/DDBJ databases">
        <title>novel species isolated from subtropical streams in China.</title>
        <authorList>
            <person name="Lu H."/>
        </authorList>
    </citation>
    <scope>NUCLEOTIDE SEQUENCE</scope>
    <source>
        <strain evidence="5">FT137W</strain>
    </source>
</reference>
<evidence type="ECO:0000313" key="6">
    <source>
        <dbReference type="Proteomes" id="UP000678545"/>
    </source>
</evidence>
<evidence type="ECO:0000313" key="5">
    <source>
        <dbReference type="EMBL" id="MBR7801754.1"/>
    </source>
</evidence>
<dbReference type="InterPro" id="IPR036388">
    <property type="entry name" value="WH-like_DNA-bd_sf"/>
</dbReference>
<dbReference type="SUPFAM" id="SSF52172">
    <property type="entry name" value="CheY-like"/>
    <property type="match status" value="1"/>
</dbReference>
<dbReference type="PIRSF" id="PIRSF036382">
    <property type="entry name" value="RR_antiterm"/>
    <property type="match status" value="1"/>
</dbReference>
<dbReference type="EMBL" id="JAGSPJ010000008">
    <property type="protein sequence ID" value="MBR7801754.1"/>
    <property type="molecule type" value="Genomic_DNA"/>
</dbReference>
<dbReference type="Gene3D" id="1.10.10.10">
    <property type="entry name" value="Winged helix-like DNA-binding domain superfamily/Winged helix DNA-binding domain"/>
    <property type="match status" value="1"/>
</dbReference>
<dbReference type="GO" id="GO:0000160">
    <property type="term" value="P:phosphorelay signal transduction system"/>
    <property type="evidence" value="ECO:0007669"/>
    <property type="project" value="InterPro"/>
</dbReference>
<keyword evidence="6" id="KW-1185">Reference proteome</keyword>
<feature type="domain" description="ANTAR" evidence="4">
    <location>
        <begin position="130"/>
        <end position="191"/>
    </location>
</feature>
<dbReference type="SMART" id="SM00448">
    <property type="entry name" value="REC"/>
    <property type="match status" value="1"/>
</dbReference>
<dbReference type="Gene3D" id="3.40.50.2300">
    <property type="match status" value="1"/>
</dbReference>
<dbReference type="Proteomes" id="UP000678545">
    <property type="component" value="Unassembled WGS sequence"/>
</dbReference>
<evidence type="ECO:0000259" key="4">
    <source>
        <dbReference type="PROSITE" id="PS50921"/>
    </source>
</evidence>
<dbReference type="RefSeq" id="WP_212676855.1">
    <property type="nucleotide sequence ID" value="NZ_JAGSPJ010000008.1"/>
</dbReference>
<comment type="caution">
    <text evidence="5">The sequence shown here is derived from an EMBL/GenBank/DDBJ whole genome shotgun (WGS) entry which is preliminary data.</text>
</comment>
<name>A0A941IDW4_9BURK</name>
<dbReference type="CDD" id="cd00156">
    <property type="entry name" value="REC"/>
    <property type="match status" value="1"/>
</dbReference>
<dbReference type="GO" id="GO:0003723">
    <property type="term" value="F:RNA binding"/>
    <property type="evidence" value="ECO:0007669"/>
    <property type="project" value="InterPro"/>
</dbReference>
<dbReference type="PANTHER" id="PTHR44591">
    <property type="entry name" value="STRESS RESPONSE REGULATOR PROTEIN 1"/>
    <property type="match status" value="1"/>
</dbReference>
<evidence type="ECO:0000256" key="1">
    <source>
        <dbReference type="ARBA" id="ARBA00022553"/>
    </source>
</evidence>
<dbReference type="PANTHER" id="PTHR44591:SF3">
    <property type="entry name" value="RESPONSE REGULATORY DOMAIN-CONTAINING PROTEIN"/>
    <property type="match status" value="1"/>
</dbReference>
<dbReference type="Pfam" id="PF00072">
    <property type="entry name" value="Response_reg"/>
    <property type="match status" value="1"/>
</dbReference>
<dbReference type="InterPro" id="IPR011006">
    <property type="entry name" value="CheY-like_superfamily"/>
</dbReference>
<dbReference type="SMART" id="SM01012">
    <property type="entry name" value="ANTAR"/>
    <property type="match status" value="1"/>
</dbReference>
<keyword evidence="1 2" id="KW-0597">Phosphoprotein</keyword>
<gene>
    <name evidence="5" type="ORF">KDM90_17200</name>
</gene>
<dbReference type="InterPro" id="IPR008327">
    <property type="entry name" value="Sig_transdc_resp-reg_antiterm"/>
</dbReference>
<dbReference type="InterPro" id="IPR050595">
    <property type="entry name" value="Bact_response_regulator"/>
</dbReference>
<feature type="domain" description="Response regulatory" evidence="3">
    <location>
        <begin position="11"/>
        <end position="124"/>
    </location>
</feature>
<dbReference type="PROSITE" id="PS50921">
    <property type="entry name" value="ANTAR"/>
    <property type="match status" value="1"/>
</dbReference>
<feature type="modified residue" description="4-aspartylphosphate" evidence="2">
    <location>
        <position position="60"/>
    </location>
</feature>
<dbReference type="InterPro" id="IPR001789">
    <property type="entry name" value="Sig_transdc_resp-reg_receiver"/>
</dbReference>
<organism evidence="5 6">
    <name type="scientific">Undibacterium fentianense</name>
    <dbReference type="NCBI Taxonomy" id="2828728"/>
    <lineage>
        <taxon>Bacteria</taxon>
        <taxon>Pseudomonadati</taxon>
        <taxon>Pseudomonadota</taxon>
        <taxon>Betaproteobacteria</taxon>
        <taxon>Burkholderiales</taxon>
        <taxon>Oxalobacteraceae</taxon>
        <taxon>Undibacterium</taxon>
    </lineage>
</organism>
<protein>
    <submittedName>
        <fullName evidence="5">Response regulator</fullName>
    </submittedName>
</protein>
<dbReference type="PROSITE" id="PS50110">
    <property type="entry name" value="RESPONSE_REGULATORY"/>
    <property type="match status" value="1"/>
</dbReference>
<evidence type="ECO:0000259" key="3">
    <source>
        <dbReference type="PROSITE" id="PS50110"/>
    </source>
</evidence>